<dbReference type="RefSeq" id="WP_083525526.1">
    <property type="nucleotide sequence ID" value="NZ_CP013729.1"/>
</dbReference>
<feature type="region of interest" description="Disordered" evidence="4">
    <location>
        <begin position="1"/>
        <end position="21"/>
    </location>
</feature>
<dbReference type="KEGG" id="rdp:RD2015_2049"/>
<sequence length="268" mass="28713">MIDTPTETTAPSYSVPAPEASPQPFDLASLHGQVALITGGSRGLGAAIAQVLGESGMRVVLADIDLQRAQDRAALLGERDIQAMPMALDVTDPRQCADVVDAVAQRFGRVDALINNAAIDVTAPLSELSIEDWQRVLNTNLSGPMMMAKYASAQMFRQGGGGHIVNIASTASKRAWPNASAYHATKWGLLGLSHALHAELRDKHVRVSAIVAGGMKTPFLLDRFPGIDETRLQDPIHVARAVRYVLQQPEGTVIPELTVLPTLESSWP</sequence>
<dbReference type="EMBL" id="CP013729">
    <property type="protein sequence ID" value="ALV06525.1"/>
    <property type="molecule type" value="Genomic_DNA"/>
</dbReference>
<dbReference type="OrthoDB" id="8888385at2"/>
<dbReference type="Pfam" id="PF00106">
    <property type="entry name" value="adh_short"/>
    <property type="match status" value="1"/>
</dbReference>
<accession>A0A0U3MD09</accession>
<dbReference type="InterPro" id="IPR036291">
    <property type="entry name" value="NAD(P)-bd_dom_sf"/>
</dbReference>
<name>A0A0U3MD09_9BURK</name>
<dbReference type="PRINTS" id="PR00080">
    <property type="entry name" value="SDRFAMILY"/>
</dbReference>
<proteinExistence type="inferred from homology"/>
<dbReference type="AlphaFoldDB" id="A0A0U3MD09"/>
<evidence type="ECO:0000256" key="4">
    <source>
        <dbReference type="SAM" id="MobiDB-lite"/>
    </source>
</evidence>
<dbReference type="STRING" id="76731.RD2015_2049"/>
<organism evidence="5 6">
    <name type="scientific">Roseateles depolymerans</name>
    <dbReference type="NCBI Taxonomy" id="76731"/>
    <lineage>
        <taxon>Bacteria</taxon>
        <taxon>Pseudomonadati</taxon>
        <taxon>Pseudomonadota</taxon>
        <taxon>Betaproteobacteria</taxon>
        <taxon>Burkholderiales</taxon>
        <taxon>Sphaerotilaceae</taxon>
        <taxon>Roseateles</taxon>
    </lineage>
</organism>
<dbReference type="Proteomes" id="UP000060699">
    <property type="component" value="Chromosome"/>
</dbReference>
<dbReference type="FunFam" id="3.40.50.720:FF:000084">
    <property type="entry name" value="Short-chain dehydrogenase reductase"/>
    <property type="match status" value="1"/>
</dbReference>
<dbReference type="PANTHER" id="PTHR43669:SF3">
    <property type="entry name" value="ALCOHOL DEHYDROGENASE, PUTATIVE (AFU_ORTHOLOGUE AFUA_3G03445)-RELATED"/>
    <property type="match status" value="1"/>
</dbReference>
<evidence type="ECO:0000313" key="5">
    <source>
        <dbReference type="EMBL" id="ALV06525.1"/>
    </source>
</evidence>
<dbReference type="PANTHER" id="PTHR43669">
    <property type="entry name" value="5-KETO-D-GLUCONATE 5-REDUCTASE"/>
    <property type="match status" value="1"/>
</dbReference>
<dbReference type="SUPFAM" id="SSF51735">
    <property type="entry name" value="NAD(P)-binding Rossmann-fold domains"/>
    <property type="match status" value="1"/>
</dbReference>
<evidence type="ECO:0000313" key="6">
    <source>
        <dbReference type="Proteomes" id="UP000060699"/>
    </source>
</evidence>
<evidence type="ECO:0000256" key="1">
    <source>
        <dbReference type="ARBA" id="ARBA00006484"/>
    </source>
</evidence>
<dbReference type="Gene3D" id="3.40.50.720">
    <property type="entry name" value="NAD(P)-binding Rossmann-like Domain"/>
    <property type="match status" value="1"/>
</dbReference>
<evidence type="ECO:0000256" key="2">
    <source>
        <dbReference type="ARBA" id="ARBA00023002"/>
    </source>
</evidence>
<keyword evidence="6" id="KW-1185">Reference proteome</keyword>
<keyword evidence="2" id="KW-0560">Oxidoreductase</keyword>
<comment type="similarity">
    <text evidence="1 3">Belongs to the short-chain dehydrogenases/reductases (SDR) family.</text>
</comment>
<reference evidence="5 6" key="1">
    <citation type="submission" date="2015-12" db="EMBL/GenBank/DDBJ databases">
        <title>Complete genome of Roseateles depolymerans KCTC 42856.</title>
        <authorList>
            <person name="Kim K.M."/>
        </authorList>
    </citation>
    <scope>NUCLEOTIDE SEQUENCE [LARGE SCALE GENOMIC DNA]</scope>
    <source>
        <strain evidence="5 6">KCTC 42856</strain>
    </source>
</reference>
<protein>
    <submittedName>
        <fullName evidence="5">Dehydrogenase</fullName>
    </submittedName>
</protein>
<feature type="compositionally biased region" description="Polar residues" evidence="4">
    <location>
        <begin position="1"/>
        <end position="12"/>
    </location>
</feature>
<dbReference type="CDD" id="cd05233">
    <property type="entry name" value="SDR_c"/>
    <property type="match status" value="1"/>
</dbReference>
<evidence type="ECO:0000256" key="3">
    <source>
        <dbReference type="RuleBase" id="RU000363"/>
    </source>
</evidence>
<dbReference type="InterPro" id="IPR002347">
    <property type="entry name" value="SDR_fam"/>
</dbReference>
<gene>
    <name evidence="5" type="ORF">RD2015_2049</name>
</gene>
<dbReference type="PATRIC" id="fig|76731.3.peg.2099"/>
<dbReference type="PRINTS" id="PR00081">
    <property type="entry name" value="GDHRDH"/>
</dbReference>
<dbReference type="GO" id="GO:0016491">
    <property type="term" value="F:oxidoreductase activity"/>
    <property type="evidence" value="ECO:0007669"/>
    <property type="project" value="UniProtKB-KW"/>
</dbReference>